<dbReference type="InterPro" id="IPR000073">
    <property type="entry name" value="AB_hydrolase_1"/>
</dbReference>
<feature type="domain" description="AB hydrolase-1" evidence="1">
    <location>
        <begin position="79"/>
        <end position="277"/>
    </location>
</feature>
<dbReference type="AlphaFoldDB" id="A0A5C8ZU72"/>
<dbReference type="InterPro" id="IPR000639">
    <property type="entry name" value="Epox_hydrolase-like"/>
</dbReference>
<accession>A0A5C8ZU72</accession>
<protein>
    <submittedName>
        <fullName evidence="2">Alpha/beta hydrolase</fullName>
    </submittedName>
</protein>
<dbReference type="InterPro" id="IPR006311">
    <property type="entry name" value="TAT_signal"/>
</dbReference>
<dbReference type="InterPro" id="IPR050266">
    <property type="entry name" value="AB_hydrolase_sf"/>
</dbReference>
<dbReference type="PRINTS" id="PR00111">
    <property type="entry name" value="ABHYDROLASE"/>
</dbReference>
<evidence type="ECO:0000313" key="2">
    <source>
        <dbReference type="EMBL" id="TXS92006.1"/>
    </source>
</evidence>
<proteinExistence type="predicted"/>
<organism evidence="2 3">
    <name type="scientific">Parahaliea maris</name>
    <dbReference type="NCBI Taxonomy" id="2716870"/>
    <lineage>
        <taxon>Bacteria</taxon>
        <taxon>Pseudomonadati</taxon>
        <taxon>Pseudomonadota</taxon>
        <taxon>Gammaproteobacteria</taxon>
        <taxon>Cellvibrionales</taxon>
        <taxon>Halieaceae</taxon>
        <taxon>Parahaliea</taxon>
    </lineage>
</organism>
<dbReference type="PROSITE" id="PS51318">
    <property type="entry name" value="TAT"/>
    <property type="match status" value="1"/>
</dbReference>
<dbReference type="Gene3D" id="3.40.50.1820">
    <property type="entry name" value="alpha/beta hydrolase"/>
    <property type="match status" value="1"/>
</dbReference>
<dbReference type="SUPFAM" id="SSF53474">
    <property type="entry name" value="alpha/beta-Hydrolases"/>
    <property type="match status" value="1"/>
</dbReference>
<dbReference type="PRINTS" id="PR00412">
    <property type="entry name" value="EPOXHYDRLASE"/>
</dbReference>
<evidence type="ECO:0000313" key="3">
    <source>
        <dbReference type="Proteomes" id="UP000321039"/>
    </source>
</evidence>
<dbReference type="GO" id="GO:0016787">
    <property type="term" value="F:hydrolase activity"/>
    <property type="evidence" value="ECO:0007669"/>
    <property type="project" value="UniProtKB-KW"/>
</dbReference>
<dbReference type="InterPro" id="IPR029058">
    <property type="entry name" value="AB_hydrolase_fold"/>
</dbReference>
<dbReference type="EMBL" id="VRZA01000005">
    <property type="protein sequence ID" value="TXS92006.1"/>
    <property type="molecule type" value="Genomic_DNA"/>
</dbReference>
<evidence type="ECO:0000259" key="1">
    <source>
        <dbReference type="Pfam" id="PF00561"/>
    </source>
</evidence>
<dbReference type="Pfam" id="PF00561">
    <property type="entry name" value="Abhydrolase_1"/>
    <property type="match status" value="1"/>
</dbReference>
<keyword evidence="3" id="KW-1185">Reference proteome</keyword>
<keyword evidence="2" id="KW-0378">Hydrolase</keyword>
<dbReference type="PANTHER" id="PTHR43798">
    <property type="entry name" value="MONOACYLGLYCEROL LIPASE"/>
    <property type="match status" value="1"/>
</dbReference>
<name>A0A5C8ZU72_9GAMM</name>
<comment type="caution">
    <text evidence="2">The sequence shown here is derived from an EMBL/GenBank/DDBJ whole genome shotgun (WGS) entry which is preliminary data.</text>
</comment>
<gene>
    <name evidence="2" type="ORF">FV139_14875</name>
</gene>
<dbReference type="Proteomes" id="UP000321039">
    <property type="component" value="Unassembled WGS sequence"/>
</dbReference>
<sequence>MHWSRMMNERRRLLKHGAGGAALLATGAIPSGAGAVESEGTEKPVYAGIMGRGYARGPYGLVHFHDSAGLVPSPRNDRPLILLHQSPASARQFEAAFEPLSRRGIRFVAIDTPGFGFSDPTDFVPRIEDWASSIVAVLDHLGIDQADILGHHTGGLLATEVALQSPSRVSRLILNGPFPITEAERKKYIAGSERSHERGKPKLDGSHLATSFALRVKMYGADPMPDPATITRIVVEKYQGLGPYTWGHHAAYRYDHASAIKKLSQPTLILTNTGDDIYDLAPRAAAMRPDFDYVELQGGTHDIVDQQPEQWADAVVNFILARE</sequence>
<reference evidence="2 3" key="1">
    <citation type="submission" date="2019-08" db="EMBL/GenBank/DDBJ databases">
        <title>Parahaliea maris sp. nov., isolated from the surface seawater.</title>
        <authorList>
            <person name="Liu Y."/>
        </authorList>
    </citation>
    <scope>NUCLEOTIDE SEQUENCE [LARGE SCALE GENOMIC DNA]</scope>
    <source>
        <strain evidence="2 3">HSLHS9</strain>
    </source>
</reference>